<dbReference type="Gene3D" id="3.30.160.250">
    <property type="match status" value="1"/>
</dbReference>
<dbReference type="AlphaFoldDB" id="A0A0M4RW09"/>
<accession>A0A0M4RW09</accession>
<protein>
    <submittedName>
        <fullName evidence="2">Antitoxin HicB</fullName>
    </submittedName>
</protein>
<dbReference type="PATRIC" id="fig|76859.3.peg.192"/>
<sequence>MKGDDYHVNIPAIFHRAIEGGYIVVFPDFDDGVTEGQTLEQAMEMAEDYIGTYLYDDFIRGKDLPKASDINKISLEIPEDEKEFYIEGESFKTLVSLDMIKYVNECKSATVRKNVTIPSWLNEMGKNHNLNFSNLLQEAIKKELDIE</sequence>
<organism evidence="2">
    <name type="scientific">Fusobacterium animalis</name>
    <dbReference type="NCBI Taxonomy" id="76859"/>
    <lineage>
        <taxon>Bacteria</taxon>
        <taxon>Fusobacteriati</taxon>
        <taxon>Fusobacteriota</taxon>
        <taxon>Fusobacteriia</taxon>
        <taxon>Fusobacteriales</taxon>
        <taxon>Fusobacteriaceae</taxon>
        <taxon>Fusobacterium</taxon>
    </lineage>
</organism>
<dbReference type="InterPro" id="IPR035069">
    <property type="entry name" value="TTHA1013/TTHA0281-like"/>
</dbReference>
<evidence type="ECO:0000313" key="2">
    <source>
        <dbReference type="EMBL" id="ALF16846.1"/>
    </source>
</evidence>
<evidence type="ECO:0000313" key="3">
    <source>
        <dbReference type="Proteomes" id="UP000063147"/>
    </source>
</evidence>
<reference evidence="2 3" key="1">
    <citation type="submission" date="2015-09" db="EMBL/GenBank/DDBJ databases">
        <authorList>
            <person name="Jackson K.R."/>
            <person name="Lunt B.L."/>
            <person name="Fisher J.N.B."/>
            <person name="Gardner A.V."/>
            <person name="Bailey M.E."/>
            <person name="Deus L.M."/>
            <person name="Earl A.S."/>
            <person name="Gibby P.D."/>
            <person name="Hartmann K.A."/>
            <person name="Liu J.E."/>
            <person name="Manci A.M."/>
            <person name="Nielsen D.A."/>
            <person name="Solomon M.B."/>
            <person name="Breakwell D.P."/>
            <person name="Burnett S.H."/>
            <person name="Grose J.H."/>
        </authorList>
    </citation>
    <scope>NUCLEOTIDE SEQUENCE [LARGE SCALE GENOMIC DNA]</scope>
    <source>
        <strain evidence="2 3">KCOM 1279</strain>
    </source>
</reference>
<feature type="domain" description="HicB-like antitoxin of toxin-antitoxin system" evidence="1">
    <location>
        <begin position="11"/>
        <end position="121"/>
    </location>
</feature>
<dbReference type="Pfam" id="PF15919">
    <property type="entry name" value="HicB_lk_antitox"/>
    <property type="match status" value="1"/>
</dbReference>
<dbReference type="EMBL" id="CP012713">
    <property type="protein sequence ID" value="ALF16846.1"/>
    <property type="molecule type" value="Genomic_DNA"/>
</dbReference>
<dbReference type="Proteomes" id="UP000063147">
    <property type="component" value="Chromosome"/>
</dbReference>
<dbReference type="InterPro" id="IPR031807">
    <property type="entry name" value="HicB-like"/>
</dbReference>
<gene>
    <name evidence="2" type="ORF">RN98_00950</name>
</gene>
<name>A0A0M4RW09_9FUSO</name>
<evidence type="ECO:0000259" key="1">
    <source>
        <dbReference type="Pfam" id="PF15919"/>
    </source>
</evidence>
<dbReference type="SUPFAM" id="SSF143100">
    <property type="entry name" value="TTHA1013/TTHA0281-like"/>
    <property type="match status" value="1"/>
</dbReference>
<proteinExistence type="predicted"/>